<evidence type="ECO:0000256" key="12">
    <source>
        <dbReference type="ARBA" id="ARBA00048169"/>
    </source>
</evidence>
<feature type="compositionally biased region" description="Low complexity" evidence="13">
    <location>
        <begin position="309"/>
        <end position="323"/>
    </location>
</feature>
<comment type="caution">
    <text evidence="16">The sequence shown here is derived from an EMBL/GenBank/DDBJ whole genome shotgun (WGS) entry which is preliminary data.</text>
</comment>
<dbReference type="GO" id="GO:0005737">
    <property type="term" value="C:cytoplasm"/>
    <property type="evidence" value="ECO:0007669"/>
    <property type="project" value="TreeGrafter"/>
</dbReference>
<reference evidence="16 17" key="2">
    <citation type="journal article" date="2012" name="Open Biol.">
        <title>Characteristics of nucleosomes and linker DNA regions on the genome of the basidiomycete Mixia osmundae revealed by mono- and dinucleosome mapping.</title>
        <authorList>
            <person name="Nishida H."/>
            <person name="Kondo S."/>
            <person name="Matsumoto T."/>
            <person name="Suzuki Y."/>
            <person name="Yoshikawa H."/>
            <person name="Taylor T.D."/>
            <person name="Sugiyama J."/>
        </authorList>
    </citation>
    <scope>NUCLEOTIDE SEQUENCE [LARGE SCALE GENOMIC DNA]</scope>
    <source>
        <strain evidence="17">CBS 9802 / IAM 14324 / JCM 22182 / KY 12970</strain>
    </source>
</reference>
<proteinExistence type="inferred from homology"/>
<organism evidence="16 17">
    <name type="scientific">Mixia osmundae (strain CBS 9802 / IAM 14324 / JCM 22182 / KY 12970)</name>
    <dbReference type="NCBI Taxonomy" id="764103"/>
    <lineage>
        <taxon>Eukaryota</taxon>
        <taxon>Fungi</taxon>
        <taxon>Dikarya</taxon>
        <taxon>Basidiomycota</taxon>
        <taxon>Pucciniomycotina</taxon>
        <taxon>Mixiomycetes</taxon>
        <taxon>Mixiales</taxon>
        <taxon>Mixiaceae</taxon>
        <taxon>Mixia</taxon>
    </lineage>
</organism>
<sequence>MDSNAEHEQVHSLVLGSRASQLALVQTELVQSALGALYPSTQISVSTMTTAGDKDQSQALYLIGGKALWTKELEVALLEQAVDVIVHSLKDMPTTLPRGCELVAIIQREDPRDCFVAKSGSPYKSLADLPAGSVVGTSSVRRVAQLKRAFPELKFADVRGNLNTRLRKLDADDSPFEALILATAGLKRIGLGDRVTAPLERSEALHAVGQGALGIEMRSRPRETAQPALDEMLPPPLTAEQLERDRKLRKMVRRIGDWQTTWKCVAEREMLRVLEGGCSVPVGCWTELTELPQPSHVMPAMRPRMLSSLSTLSVSSSGSTHSSIPEFEDSDEEEQEEARHRRVRVSLQGVITSLDGQTQISTEQSKVCTHINDCLSLGHDVALELIQKGGKAILESLGRSVSTVEKASRSTQRKEHKIKQADMTEEVFGQPTRADLEPVPHLVHEMRPDA</sequence>
<dbReference type="AlphaFoldDB" id="G7E7T6"/>
<evidence type="ECO:0000256" key="1">
    <source>
        <dbReference type="ARBA" id="ARBA00001916"/>
    </source>
</evidence>
<dbReference type="CDD" id="cd13645">
    <property type="entry name" value="PBP2_HuPBGD_like"/>
    <property type="match status" value="1"/>
</dbReference>
<comment type="cofactor">
    <cofactor evidence="1">
        <name>dipyrromethane</name>
        <dbReference type="ChEBI" id="CHEBI:60342"/>
    </cofactor>
</comment>
<dbReference type="OrthoDB" id="564646at2759"/>
<dbReference type="FunCoup" id="G7E7T6">
    <property type="interactions" value="363"/>
</dbReference>
<dbReference type="PANTHER" id="PTHR11557:SF0">
    <property type="entry name" value="PORPHOBILINOGEN DEAMINASE"/>
    <property type="match status" value="1"/>
</dbReference>
<comment type="similarity">
    <text evidence="4">Belongs to the HMBS family.</text>
</comment>
<dbReference type="GO" id="GO:0004418">
    <property type="term" value="F:hydroxymethylbilane synthase activity"/>
    <property type="evidence" value="ECO:0007669"/>
    <property type="project" value="UniProtKB-EC"/>
</dbReference>
<dbReference type="eggNOG" id="KOG2892">
    <property type="taxonomic scope" value="Eukaryota"/>
</dbReference>
<evidence type="ECO:0000256" key="11">
    <source>
        <dbReference type="ARBA" id="ARBA00033064"/>
    </source>
</evidence>
<dbReference type="PROSITE" id="PS00533">
    <property type="entry name" value="PORPHOBILINOGEN_DEAM"/>
    <property type="match status" value="1"/>
</dbReference>
<evidence type="ECO:0000256" key="4">
    <source>
        <dbReference type="ARBA" id="ARBA00005638"/>
    </source>
</evidence>
<dbReference type="Pfam" id="PF03900">
    <property type="entry name" value="Porphobil_deamC"/>
    <property type="match status" value="1"/>
</dbReference>
<feature type="domain" description="Porphobilinogen deaminase N-terminal" evidence="14">
    <location>
        <begin position="13"/>
        <end position="224"/>
    </location>
</feature>
<gene>
    <name evidence="16" type="primary">Mo05584</name>
    <name evidence="16" type="ORF">E5Q_05584</name>
</gene>
<dbReference type="InterPro" id="IPR022417">
    <property type="entry name" value="Porphobilin_deaminase_N"/>
</dbReference>
<evidence type="ECO:0000256" key="7">
    <source>
        <dbReference type="ARBA" id="ARBA00022679"/>
    </source>
</evidence>
<feature type="region of interest" description="Disordered" evidence="13">
    <location>
        <begin position="309"/>
        <end position="341"/>
    </location>
</feature>
<evidence type="ECO:0000259" key="14">
    <source>
        <dbReference type="Pfam" id="PF01379"/>
    </source>
</evidence>
<dbReference type="EC" id="2.5.1.61" evidence="5"/>
<comment type="function">
    <text evidence="2">Tetrapolymerization of the monopyrrole PBG into the hydroxymethylbilane pre-uroporphyrinogen in several discrete steps.</text>
</comment>
<dbReference type="InterPro" id="IPR022419">
    <property type="entry name" value="Porphobilin_deaminase_cofac_BS"/>
</dbReference>
<evidence type="ECO:0000256" key="3">
    <source>
        <dbReference type="ARBA" id="ARBA00004735"/>
    </source>
</evidence>
<dbReference type="OMA" id="TSQITER"/>
<dbReference type="InterPro" id="IPR022418">
    <property type="entry name" value="Porphobilinogen_deaminase_C"/>
</dbReference>
<evidence type="ECO:0000256" key="8">
    <source>
        <dbReference type="ARBA" id="ARBA00023133"/>
    </source>
</evidence>
<evidence type="ECO:0000256" key="2">
    <source>
        <dbReference type="ARBA" id="ARBA00002869"/>
    </source>
</evidence>
<dbReference type="FunFam" id="3.40.190.10:FF:000005">
    <property type="entry name" value="Porphobilinogen deaminase"/>
    <property type="match status" value="1"/>
</dbReference>
<dbReference type="SUPFAM" id="SSF54782">
    <property type="entry name" value="Porphobilinogen deaminase (hydroxymethylbilane synthase), C-terminal domain"/>
    <property type="match status" value="1"/>
</dbReference>
<dbReference type="Gene3D" id="3.40.190.10">
    <property type="entry name" value="Periplasmic binding protein-like II"/>
    <property type="match status" value="2"/>
</dbReference>
<dbReference type="Gene3D" id="3.30.160.40">
    <property type="entry name" value="Porphobilinogen deaminase, C-terminal domain"/>
    <property type="match status" value="1"/>
</dbReference>
<evidence type="ECO:0000313" key="16">
    <source>
        <dbReference type="EMBL" id="GAA98896.1"/>
    </source>
</evidence>
<keyword evidence="8" id="KW-0350">Heme biosynthesis</keyword>
<evidence type="ECO:0000256" key="6">
    <source>
        <dbReference type="ARBA" id="ARBA00016519"/>
    </source>
</evidence>
<dbReference type="InterPro" id="IPR000860">
    <property type="entry name" value="HemC"/>
</dbReference>
<dbReference type="NCBIfam" id="TIGR00212">
    <property type="entry name" value="hemC"/>
    <property type="match status" value="1"/>
</dbReference>
<dbReference type="GO" id="GO:0006782">
    <property type="term" value="P:protoporphyrinogen IX biosynthetic process"/>
    <property type="evidence" value="ECO:0007669"/>
    <property type="project" value="UniProtKB-UniPathway"/>
</dbReference>
<evidence type="ECO:0000256" key="13">
    <source>
        <dbReference type="SAM" id="MobiDB-lite"/>
    </source>
</evidence>
<feature type="domain" description="Porphobilinogen deaminase C-terminal" evidence="15">
    <location>
        <begin position="263"/>
        <end position="289"/>
    </location>
</feature>
<dbReference type="PANTHER" id="PTHR11557">
    <property type="entry name" value="PORPHOBILINOGEN DEAMINASE"/>
    <property type="match status" value="1"/>
</dbReference>
<dbReference type="Pfam" id="PF01379">
    <property type="entry name" value="Porphobil_deam"/>
    <property type="match status" value="1"/>
</dbReference>
<evidence type="ECO:0000256" key="10">
    <source>
        <dbReference type="ARBA" id="ARBA00030685"/>
    </source>
</evidence>
<comment type="pathway">
    <text evidence="3">Porphyrin-containing compound metabolism; protoporphyrin-IX biosynthesis; coproporphyrinogen-III from 5-aminolevulinate: step 2/4.</text>
</comment>
<keyword evidence="7" id="KW-0808">Transferase</keyword>
<dbReference type="Proteomes" id="UP000009131">
    <property type="component" value="Unassembled WGS sequence"/>
</dbReference>
<evidence type="ECO:0000256" key="9">
    <source>
        <dbReference type="ARBA" id="ARBA00023244"/>
    </source>
</evidence>
<evidence type="ECO:0000259" key="15">
    <source>
        <dbReference type="Pfam" id="PF03900"/>
    </source>
</evidence>
<name>G7E7T6_MIXOS</name>
<dbReference type="STRING" id="764103.G7E7T6"/>
<dbReference type="FunFam" id="3.40.190.10:FF:000086">
    <property type="entry name" value="Probable porphobilinogen deaminase"/>
    <property type="match status" value="1"/>
</dbReference>
<dbReference type="PRINTS" id="PR00151">
    <property type="entry name" value="PORPHBDMNASE"/>
</dbReference>
<feature type="compositionally biased region" description="Acidic residues" evidence="13">
    <location>
        <begin position="326"/>
        <end position="336"/>
    </location>
</feature>
<dbReference type="InParanoid" id="G7E7T6"/>
<dbReference type="EMBL" id="BABT02000165">
    <property type="protein sequence ID" value="GAA98896.1"/>
    <property type="molecule type" value="Genomic_DNA"/>
</dbReference>
<dbReference type="HOGENOM" id="CLU_019704_0_2_1"/>
<keyword evidence="17" id="KW-1185">Reference proteome</keyword>
<protein>
    <recommendedName>
        <fullName evidence="6">Porphobilinogen deaminase</fullName>
        <ecNumber evidence="5">2.5.1.61</ecNumber>
    </recommendedName>
    <alternativeName>
        <fullName evidence="11">Hydroxymethylbilane synthase</fullName>
    </alternativeName>
    <alternativeName>
        <fullName evidence="10">Pre-uroporphyrinogen synthase</fullName>
    </alternativeName>
</protein>
<evidence type="ECO:0000313" key="17">
    <source>
        <dbReference type="Proteomes" id="UP000009131"/>
    </source>
</evidence>
<comment type="catalytic activity">
    <reaction evidence="12">
        <text>4 porphobilinogen + H2O = hydroxymethylbilane + 4 NH4(+)</text>
        <dbReference type="Rhea" id="RHEA:13185"/>
        <dbReference type="ChEBI" id="CHEBI:15377"/>
        <dbReference type="ChEBI" id="CHEBI:28938"/>
        <dbReference type="ChEBI" id="CHEBI:57845"/>
        <dbReference type="ChEBI" id="CHEBI:58126"/>
        <dbReference type="EC" id="2.5.1.61"/>
    </reaction>
</comment>
<dbReference type="UniPathway" id="UPA00251">
    <property type="reaction ID" value="UER00319"/>
</dbReference>
<accession>G7E7T6</accession>
<dbReference type="SUPFAM" id="SSF53850">
    <property type="entry name" value="Periplasmic binding protein-like II"/>
    <property type="match status" value="1"/>
</dbReference>
<reference evidence="16 17" key="1">
    <citation type="journal article" date="2011" name="J. Gen. Appl. Microbiol.">
        <title>Draft genome sequencing of the enigmatic basidiomycete Mixia osmundae.</title>
        <authorList>
            <person name="Nishida H."/>
            <person name="Nagatsuka Y."/>
            <person name="Sugiyama J."/>
        </authorList>
    </citation>
    <scope>NUCLEOTIDE SEQUENCE [LARGE SCALE GENOMIC DNA]</scope>
    <source>
        <strain evidence="17">CBS 9802 / IAM 14324 / JCM 22182 / KY 12970</strain>
    </source>
</reference>
<dbReference type="RefSeq" id="XP_014567060.1">
    <property type="nucleotide sequence ID" value="XM_014711574.1"/>
</dbReference>
<keyword evidence="9" id="KW-0627">Porphyrin biosynthesis</keyword>
<evidence type="ECO:0000256" key="5">
    <source>
        <dbReference type="ARBA" id="ARBA00012655"/>
    </source>
</evidence>
<dbReference type="InterPro" id="IPR036803">
    <property type="entry name" value="Porphobilinogen_deaminase_C_sf"/>
</dbReference>